<evidence type="ECO:0000256" key="3">
    <source>
        <dbReference type="ARBA" id="ARBA00023002"/>
    </source>
</evidence>
<evidence type="ECO:0000256" key="1">
    <source>
        <dbReference type="ARBA" id="ARBA00022714"/>
    </source>
</evidence>
<proteinExistence type="predicted"/>
<evidence type="ECO:0000256" key="5">
    <source>
        <dbReference type="ARBA" id="ARBA00023014"/>
    </source>
</evidence>
<dbReference type="GO" id="GO:0046872">
    <property type="term" value="F:metal ion binding"/>
    <property type="evidence" value="ECO:0007669"/>
    <property type="project" value="UniProtKB-KW"/>
</dbReference>
<dbReference type="InterPro" id="IPR038010">
    <property type="entry name" value="YhfW_C"/>
</dbReference>
<dbReference type="Gene3D" id="3.30.9.10">
    <property type="entry name" value="D-Amino Acid Oxidase, subunit A, domain 2"/>
    <property type="match status" value="1"/>
</dbReference>
<evidence type="ECO:0000313" key="10">
    <source>
        <dbReference type="Proteomes" id="UP000323300"/>
    </source>
</evidence>
<dbReference type="Proteomes" id="UP000323300">
    <property type="component" value="Unassembled WGS sequence"/>
</dbReference>
<keyword evidence="2" id="KW-0479">Metal-binding</keyword>
<keyword evidence="3" id="KW-0560">Oxidoreductase</keyword>
<keyword evidence="1" id="KW-0001">2Fe-2S</keyword>
<dbReference type="Pfam" id="PF01266">
    <property type="entry name" value="DAO"/>
    <property type="match status" value="1"/>
</dbReference>
<dbReference type="InterPro" id="IPR006076">
    <property type="entry name" value="FAD-dep_OxRdtase"/>
</dbReference>
<gene>
    <name evidence="9" type="ORF">SAMN04488498_11581</name>
</gene>
<keyword evidence="10" id="KW-1185">Reference proteome</keyword>
<dbReference type="InterPro" id="IPR005805">
    <property type="entry name" value="Rieske_Fe-S_prot_C"/>
</dbReference>
<dbReference type="InterPro" id="IPR036188">
    <property type="entry name" value="FAD/NAD-bd_sf"/>
</dbReference>
<protein>
    <submittedName>
        <fullName evidence="9">Glycine/D-amino acid oxidase</fullName>
    </submittedName>
</protein>
<dbReference type="GO" id="GO:0016491">
    <property type="term" value="F:oxidoreductase activity"/>
    <property type="evidence" value="ECO:0007669"/>
    <property type="project" value="UniProtKB-KW"/>
</dbReference>
<feature type="region of interest" description="Disordered" evidence="7">
    <location>
        <begin position="496"/>
        <end position="529"/>
    </location>
</feature>
<dbReference type="PRINTS" id="PR00162">
    <property type="entry name" value="RIESKE"/>
</dbReference>
<dbReference type="GO" id="GO:0005737">
    <property type="term" value="C:cytoplasm"/>
    <property type="evidence" value="ECO:0007669"/>
    <property type="project" value="TreeGrafter"/>
</dbReference>
<evidence type="ECO:0000256" key="2">
    <source>
        <dbReference type="ARBA" id="ARBA00022723"/>
    </source>
</evidence>
<dbReference type="AlphaFoldDB" id="A0A1I4D2Z9"/>
<dbReference type="CDD" id="cd03477">
    <property type="entry name" value="Rieske_YhfW_C"/>
    <property type="match status" value="1"/>
</dbReference>
<dbReference type="Pfam" id="PF00355">
    <property type="entry name" value="Rieske"/>
    <property type="match status" value="1"/>
</dbReference>
<dbReference type="GO" id="GO:0051537">
    <property type="term" value="F:2 iron, 2 sulfur cluster binding"/>
    <property type="evidence" value="ECO:0007669"/>
    <property type="project" value="UniProtKB-KW"/>
</dbReference>
<dbReference type="PANTHER" id="PTHR13847:SF281">
    <property type="entry name" value="FAD DEPENDENT OXIDOREDUCTASE DOMAIN-CONTAINING PROTEIN"/>
    <property type="match status" value="1"/>
</dbReference>
<dbReference type="PROSITE" id="PS51296">
    <property type="entry name" value="RIESKE"/>
    <property type="match status" value="1"/>
</dbReference>
<keyword evidence="4" id="KW-0408">Iron</keyword>
<accession>A0A1I4D2Z9</accession>
<sequence length="529" mass="57038">MNVSGESTKSLWMKDTDFPSAPRLEQDQQCDVAVVGAGIAGVSIAYELVLAGRSVVLIDRGPLLGGMTSRTTAHLAPICDDGLSELVKIRGEELARGFQESQAAAVDRIQQHVKELGIDCAFRRLDGYLFPAAWMDEEEAGKTCDEEYEAAGKVGAIAEHGKGVPLKGHESAPVLRYPNQATFHPLKYLRALLADFEKRGGKVFADSAVTEIEEEEEVRLHVEGRATISADHAIFATNSPINTVVAIHSKMAPYRTYAMAFELPKDTLPDALYWDMDDPYYYVRLHPGADDIDYLIAGGRDHKSGEADDGEARFGALEAWIRALVPHLGEETARWSGQVLDTIDYCGFIGRSPGSGNVFISTGDSGQGMTHGALAGLLIRDLIVDGSSEWEAVYAPDRTPPAALANYVNENLTAVKNFAEYLLPGEIKSADDLNPGEGGILRAGLSKLAVWRDQSGQVHTHSASCTHLGCIVHWNSTEQCWDCPCHGSQFAPDGTVLNGPATKPLSARDPTEGLTSTDKESPEKASSAA</sequence>
<dbReference type="InterPro" id="IPR036922">
    <property type="entry name" value="Rieske_2Fe-2S_sf"/>
</dbReference>
<evidence type="ECO:0000313" key="9">
    <source>
        <dbReference type="EMBL" id="SFK87099.1"/>
    </source>
</evidence>
<name>A0A1I4D2Z9_9HYPH</name>
<feature type="domain" description="Rieske" evidence="8">
    <location>
        <begin position="425"/>
        <end position="505"/>
    </location>
</feature>
<evidence type="ECO:0000256" key="6">
    <source>
        <dbReference type="ARBA" id="ARBA00023157"/>
    </source>
</evidence>
<evidence type="ECO:0000256" key="7">
    <source>
        <dbReference type="SAM" id="MobiDB-lite"/>
    </source>
</evidence>
<dbReference type="InterPro" id="IPR017941">
    <property type="entry name" value="Rieske_2Fe-2S"/>
</dbReference>
<dbReference type="SUPFAM" id="SSF51905">
    <property type="entry name" value="FAD/NAD(P)-binding domain"/>
    <property type="match status" value="1"/>
</dbReference>
<keyword evidence="6" id="KW-1015">Disulfide bond</keyword>
<dbReference type="PANTHER" id="PTHR13847">
    <property type="entry name" value="SARCOSINE DEHYDROGENASE-RELATED"/>
    <property type="match status" value="1"/>
</dbReference>
<dbReference type="Gene3D" id="2.102.10.10">
    <property type="entry name" value="Rieske [2Fe-2S] iron-sulphur domain"/>
    <property type="match status" value="1"/>
</dbReference>
<reference evidence="9 10" key="1">
    <citation type="submission" date="2016-10" db="EMBL/GenBank/DDBJ databases">
        <authorList>
            <person name="Varghese N."/>
            <person name="Submissions S."/>
        </authorList>
    </citation>
    <scope>NUCLEOTIDE SEQUENCE [LARGE SCALE GENOMIC DNA]</scope>
    <source>
        <strain evidence="9 10">DSM 21822</strain>
    </source>
</reference>
<organism evidence="9 10">
    <name type="scientific">Neomesorhizobium albiziae</name>
    <dbReference type="NCBI Taxonomy" id="335020"/>
    <lineage>
        <taxon>Bacteria</taxon>
        <taxon>Pseudomonadati</taxon>
        <taxon>Pseudomonadota</taxon>
        <taxon>Alphaproteobacteria</taxon>
        <taxon>Hyphomicrobiales</taxon>
        <taxon>Phyllobacteriaceae</taxon>
        <taxon>Neomesorhizobium</taxon>
    </lineage>
</organism>
<keyword evidence="5" id="KW-0411">Iron-sulfur</keyword>
<dbReference type="RefSeq" id="WP_149762274.1">
    <property type="nucleotide sequence ID" value="NZ_BSPE01000001.1"/>
</dbReference>
<dbReference type="FunFam" id="2.102.10.10:FF:000014">
    <property type="entry name" value="Oxidoreductase, FAD dependent"/>
    <property type="match status" value="1"/>
</dbReference>
<dbReference type="OrthoDB" id="311718at2"/>
<dbReference type="EMBL" id="FOSL01000015">
    <property type="protein sequence ID" value="SFK87099.1"/>
    <property type="molecule type" value="Genomic_DNA"/>
</dbReference>
<dbReference type="GO" id="GO:0016020">
    <property type="term" value="C:membrane"/>
    <property type="evidence" value="ECO:0007669"/>
    <property type="project" value="InterPro"/>
</dbReference>
<dbReference type="Gene3D" id="3.50.50.60">
    <property type="entry name" value="FAD/NAD(P)-binding domain"/>
    <property type="match status" value="1"/>
</dbReference>
<dbReference type="SUPFAM" id="SSF50022">
    <property type="entry name" value="ISP domain"/>
    <property type="match status" value="1"/>
</dbReference>
<evidence type="ECO:0000256" key="4">
    <source>
        <dbReference type="ARBA" id="ARBA00023004"/>
    </source>
</evidence>
<evidence type="ECO:0000259" key="8">
    <source>
        <dbReference type="PROSITE" id="PS51296"/>
    </source>
</evidence>